<protein>
    <submittedName>
        <fullName evidence="3">Subtilin biosynthesis protein spaC</fullName>
    </submittedName>
</protein>
<evidence type="ECO:0000256" key="1">
    <source>
        <dbReference type="PIRSR" id="PIRSR607822-1"/>
    </source>
</evidence>
<sequence length="406" mass="42554">MTTTHRTPAPATDPQRSPSPSLSDSVAISTRVLTAFADLAPKGARGAEYSVDFGPAVLAALTVAAHGPRRPPEAAPRAVAAWLRQLRQGCTHPGLFGWGLGGYLLGLRTAAAAWPRLGGLADTAFRELAACSGRWRTEGLAWSDYDLVTGTAGSLLALAADPACTRQDVAHAVGHLTALCANADLGRLRVGRYKDEEMRGWNHDRVNSGAAHGAAGVATALCGAADATGLTQEIAASLEHLASWYLTRYESGARSVITWPPAGGMTHLPSRPLTWCYGTPGISWALWETGRVLDDAPLREFALHAAASFLRGYDEEADRPDLSLCHGMPGLALLCDAFDRHAGLAGAAALRDRLVARVLARLDEVTDLAAHDGTLLTGATGACAALLTLESGTSGDRSWLAAFGLR</sequence>
<keyword evidence="4" id="KW-1185">Reference proteome</keyword>
<name>A0A5J6GRD0_STRKN</name>
<keyword evidence="1" id="KW-0862">Zinc</keyword>
<feature type="binding site" evidence="1">
    <location>
        <position position="326"/>
    </location>
    <ligand>
        <name>Zn(2+)</name>
        <dbReference type="ChEBI" id="CHEBI:29105"/>
    </ligand>
</feature>
<dbReference type="AlphaFoldDB" id="A0A5J6GRD0"/>
<dbReference type="PRINTS" id="PR01955">
    <property type="entry name" value="LANCFRANKIA"/>
</dbReference>
<dbReference type="Proteomes" id="UP000325529">
    <property type="component" value="Chromosome"/>
</dbReference>
<dbReference type="Gene3D" id="1.50.10.20">
    <property type="match status" value="1"/>
</dbReference>
<dbReference type="KEGG" id="ska:CP970_41510"/>
<reference evidence="3 4" key="1">
    <citation type="submission" date="2017-09" db="EMBL/GenBank/DDBJ databases">
        <authorList>
            <person name="Lee N."/>
            <person name="Cho B.-K."/>
        </authorList>
    </citation>
    <scope>NUCLEOTIDE SEQUENCE [LARGE SCALE GENOMIC DNA]</scope>
    <source>
        <strain evidence="3 4">ATCC 12853</strain>
    </source>
</reference>
<dbReference type="EMBL" id="CP023699">
    <property type="protein sequence ID" value="QEU96565.1"/>
    <property type="molecule type" value="Genomic_DNA"/>
</dbReference>
<dbReference type="SMART" id="SM01260">
    <property type="entry name" value="LANC_like"/>
    <property type="match status" value="1"/>
</dbReference>
<feature type="binding site" evidence="1">
    <location>
        <position position="325"/>
    </location>
    <ligand>
        <name>Zn(2+)</name>
        <dbReference type="ChEBI" id="CHEBI:29105"/>
    </ligand>
</feature>
<dbReference type="Pfam" id="PF05147">
    <property type="entry name" value="LANC_like"/>
    <property type="match status" value="1"/>
</dbReference>
<dbReference type="RefSeq" id="WP_150494623.1">
    <property type="nucleotide sequence ID" value="NZ_CP023699.1"/>
</dbReference>
<dbReference type="GO" id="GO:0031179">
    <property type="term" value="P:peptide modification"/>
    <property type="evidence" value="ECO:0007669"/>
    <property type="project" value="InterPro"/>
</dbReference>
<feature type="region of interest" description="Disordered" evidence="2">
    <location>
        <begin position="1"/>
        <end position="24"/>
    </location>
</feature>
<evidence type="ECO:0000256" key="2">
    <source>
        <dbReference type="SAM" id="MobiDB-lite"/>
    </source>
</evidence>
<proteinExistence type="predicted"/>
<evidence type="ECO:0000313" key="4">
    <source>
        <dbReference type="Proteomes" id="UP000325529"/>
    </source>
</evidence>
<evidence type="ECO:0000313" key="3">
    <source>
        <dbReference type="EMBL" id="QEU96565.1"/>
    </source>
</evidence>
<accession>A0A5J6GRD0</accession>
<keyword evidence="1" id="KW-0479">Metal-binding</keyword>
<dbReference type="SUPFAM" id="SSF158745">
    <property type="entry name" value="LanC-like"/>
    <property type="match status" value="1"/>
</dbReference>
<feature type="compositionally biased region" description="Polar residues" evidence="2">
    <location>
        <begin position="14"/>
        <end position="24"/>
    </location>
</feature>
<gene>
    <name evidence="3" type="ORF">CP970_41510</name>
</gene>
<dbReference type="PRINTS" id="PR01950">
    <property type="entry name" value="LANCSUPER"/>
</dbReference>
<feature type="binding site" evidence="1">
    <location>
        <position position="276"/>
    </location>
    <ligand>
        <name>Zn(2+)</name>
        <dbReference type="ChEBI" id="CHEBI:29105"/>
    </ligand>
</feature>
<dbReference type="InterPro" id="IPR007822">
    <property type="entry name" value="LANC-like"/>
</dbReference>
<dbReference type="GO" id="GO:0046872">
    <property type="term" value="F:metal ion binding"/>
    <property type="evidence" value="ECO:0007669"/>
    <property type="project" value="UniProtKB-KW"/>
</dbReference>
<organism evidence="3 4">
    <name type="scientific">Streptomyces kanamyceticus</name>
    <dbReference type="NCBI Taxonomy" id="1967"/>
    <lineage>
        <taxon>Bacteria</taxon>
        <taxon>Bacillati</taxon>
        <taxon>Actinomycetota</taxon>
        <taxon>Actinomycetes</taxon>
        <taxon>Kitasatosporales</taxon>
        <taxon>Streptomycetaceae</taxon>
        <taxon>Streptomyces</taxon>
    </lineage>
</organism>